<dbReference type="Gene3D" id="1.25.40.20">
    <property type="entry name" value="Ankyrin repeat-containing domain"/>
    <property type="match status" value="1"/>
</dbReference>
<dbReference type="Proteomes" id="UP000683360">
    <property type="component" value="Unassembled WGS sequence"/>
</dbReference>
<comment type="caution">
    <text evidence="8">The sequence shown here is derived from an EMBL/GenBank/DDBJ whole genome shotgun (WGS) entry which is preliminary data.</text>
</comment>
<dbReference type="InterPro" id="IPR039904">
    <property type="entry name" value="TRANK1"/>
</dbReference>
<dbReference type="SUPFAM" id="SSF48452">
    <property type="entry name" value="TPR-like"/>
    <property type="match status" value="1"/>
</dbReference>
<dbReference type="InterPro" id="IPR013986">
    <property type="entry name" value="DExx_box_DNA_helicase_dom_sf"/>
</dbReference>
<evidence type="ECO:0000313" key="8">
    <source>
        <dbReference type="EMBL" id="CAG2215687.1"/>
    </source>
</evidence>
<dbReference type="GO" id="GO:0005524">
    <property type="term" value="F:ATP binding"/>
    <property type="evidence" value="ECO:0007669"/>
    <property type="project" value="UniProtKB-KW"/>
</dbReference>
<evidence type="ECO:0000256" key="6">
    <source>
        <dbReference type="SAM" id="MobiDB-lite"/>
    </source>
</evidence>
<dbReference type="GO" id="GO:0016787">
    <property type="term" value="F:hydrolase activity"/>
    <property type="evidence" value="ECO:0007669"/>
    <property type="project" value="UniProtKB-KW"/>
</dbReference>
<evidence type="ECO:0000256" key="1">
    <source>
        <dbReference type="ARBA" id="ARBA00022741"/>
    </source>
</evidence>
<feature type="compositionally biased region" description="Polar residues" evidence="6">
    <location>
        <begin position="110"/>
        <end position="124"/>
    </location>
</feature>
<dbReference type="InterPro" id="IPR036770">
    <property type="entry name" value="Ankyrin_rpt-contain_sf"/>
</dbReference>
<dbReference type="Gene3D" id="1.10.10.160">
    <property type="match status" value="1"/>
</dbReference>
<feature type="coiled-coil region" evidence="5">
    <location>
        <begin position="2463"/>
        <end position="2490"/>
    </location>
</feature>
<feature type="coiled-coil region" evidence="5">
    <location>
        <begin position="844"/>
        <end position="871"/>
    </location>
</feature>
<dbReference type="GO" id="GO:0004386">
    <property type="term" value="F:helicase activity"/>
    <property type="evidence" value="ECO:0007669"/>
    <property type="project" value="UniProtKB-KW"/>
</dbReference>
<accession>A0A8S3S8S0</accession>
<dbReference type="PANTHER" id="PTHR21529">
    <property type="entry name" value="MAMMARY TURMOR VIRUS RECEPTOR HOMOLOG 1, 2 MTVR1, 2"/>
    <property type="match status" value="1"/>
</dbReference>
<organism evidence="8 9">
    <name type="scientific">Mytilus edulis</name>
    <name type="common">Blue mussel</name>
    <dbReference type="NCBI Taxonomy" id="6550"/>
    <lineage>
        <taxon>Eukaryota</taxon>
        <taxon>Metazoa</taxon>
        <taxon>Spiralia</taxon>
        <taxon>Lophotrochozoa</taxon>
        <taxon>Mollusca</taxon>
        <taxon>Bivalvia</taxon>
        <taxon>Autobranchia</taxon>
        <taxon>Pteriomorphia</taxon>
        <taxon>Mytilida</taxon>
        <taxon>Mytiloidea</taxon>
        <taxon>Mytilidae</taxon>
        <taxon>Mytilinae</taxon>
        <taxon>Mytilus</taxon>
    </lineage>
</organism>
<keyword evidence="1" id="KW-0547">Nucleotide-binding</keyword>
<evidence type="ECO:0000256" key="4">
    <source>
        <dbReference type="ARBA" id="ARBA00022840"/>
    </source>
</evidence>
<dbReference type="InterPro" id="IPR027417">
    <property type="entry name" value="P-loop_NTPase"/>
</dbReference>
<feature type="domain" description="UvrD-like helicase ATP-binding" evidence="7">
    <location>
        <begin position="1057"/>
        <end position="1205"/>
    </location>
</feature>
<gene>
    <name evidence="8" type="ORF">MEDL_29490</name>
</gene>
<keyword evidence="5" id="KW-0175">Coiled coil</keyword>
<feature type="region of interest" description="Disordered" evidence="6">
    <location>
        <begin position="93"/>
        <end position="147"/>
    </location>
</feature>
<dbReference type="InterPro" id="IPR014016">
    <property type="entry name" value="UvrD-like_ATP-bd"/>
</dbReference>
<dbReference type="PANTHER" id="PTHR21529:SF4">
    <property type="entry name" value="TPR AND ANKYRIN REPEAT-CONTAINING PROTEIN 1"/>
    <property type="match status" value="1"/>
</dbReference>
<feature type="region of interest" description="Disordered" evidence="6">
    <location>
        <begin position="491"/>
        <end position="536"/>
    </location>
</feature>
<evidence type="ECO:0000256" key="2">
    <source>
        <dbReference type="ARBA" id="ARBA00022801"/>
    </source>
</evidence>
<dbReference type="SUPFAM" id="SSF48403">
    <property type="entry name" value="Ankyrin repeat"/>
    <property type="match status" value="1"/>
</dbReference>
<reference evidence="8" key="1">
    <citation type="submission" date="2021-03" db="EMBL/GenBank/DDBJ databases">
        <authorList>
            <person name="Bekaert M."/>
        </authorList>
    </citation>
    <scope>NUCLEOTIDE SEQUENCE</scope>
</reference>
<keyword evidence="4" id="KW-0067">ATP-binding</keyword>
<dbReference type="EMBL" id="CAJPWZ010001452">
    <property type="protein sequence ID" value="CAG2215687.1"/>
    <property type="molecule type" value="Genomic_DNA"/>
</dbReference>
<evidence type="ECO:0000256" key="3">
    <source>
        <dbReference type="ARBA" id="ARBA00022806"/>
    </source>
</evidence>
<dbReference type="SUPFAM" id="SSF52540">
    <property type="entry name" value="P-loop containing nucleoside triphosphate hydrolases"/>
    <property type="match status" value="1"/>
</dbReference>
<dbReference type="Pfam" id="PF00580">
    <property type="entry name" value="UvrD-helicase"/>
    <property type="match status" value="1"/>
</dbReference>
<evidence type="ECO:0000313" key="9">
    <source>
        <dbReference type="Proteomes" id="UP000683360"/>
    </source>
</evidence>
<dbReference type="Gene3D" id="3.40.50.300">
    <property type="entry name" value="P-loop containing nucleotide triphosphate hydrolases"/>
    <property type="match status" value="2"/>
</dbReference>
<evidence type="ECO:0000256" key="5">
    <source>
        <dbReference type="SAM" id="Coils"/>
    </source>
</evidence>
<proteinExistence type="predicted"/>
<protein>
    <recommendedName>
        <fullName evidence="7">UvrD-like helicase ATP-binding domain-containing protein</fullName>
    </recommendedName>
</protein>
<dbReference type="OrthoDB" id="3156807at2759"/>
<dbReference type="Gene3D" id="1.25.40.10">
    <property type="entry name" value="Tetratricopeptide repeat domain"/>
    <property type="match status" value="1"/>
</dbReference>
<keyword evidence="2" id="KW-0378">Hydrolase</keyword>
<feature type="compositionally biased region" description="Acidic residues" evidence="6">
    <location>
        <begin position="1015"/>
        <end position="1036"/>
    </location>
</feature>
<feature type="region of interest" description="Disordered" evidence="6">
    <location>
        <begin position="1015"/>
        <end position="1050"/>
    </location>
</feature>
<name>A0A8S3S8S0_MYTED</name>
<sequence>MYFQILWYQKGDQNLQDDKGNTALHTITRDQAVDWRIRLRFIIMLIEAEVNPLTKNNEGKYAVVYLPRNEERAIQILANVMRQQEDVERIIKQTKMQQQQEARKQSQSKPNVSATSQGRQPQPNRRQEDDAWKQSYMPKQPSRPTYDKCRKCDEVLEECRTKIKTRTGYAYFDMAKVIRENNHNKERHQKIVDEMLSMITDSIAKTLNPEIPERLAKIPYKYYQRIVTGLVKGENWRQLDVVVDEHRKHHGQTDLLDYAKGIKLPRVIIHSSLKGSHQLLTKIIESMLKSGAVIENEGKRCIQAAVQEEQFKVLETLFNHGACPSHLSVNQGDTPIHAALSIAIFRDRGNFSIFNLFLEMFDKNPEKYHMLDPNEQDKNGDSLYHLVAKMKYNSTVQKATELLCDKKISSNVKNNEGKLPIHYLNAKNDQQNGGIIDAEAEDLLQYERAEEVPTVVEKPVIRAPLRKDALRKRIEELIYELDDVAYSKYSSRADNLEKPSKKSKKDKAESQTPKPQDSDKVPVTVEPTLNQEPEPLQQEIEQDLDDDEEESIEEQFQFDPQVFENLEWEVECTADVWKALRDKHVLPELKQRIVCKIQHLAAGEWTQILCKKLHHVPETLRLYEAKITKGGRIIWELAIAFSPRLSESAERILECNEEQLSDRPVKGGKIYSEIIRVWDIVFDHDKIYSSVQRIVKSHTRGESCIIQKKLKGVKHEQYSNKKKRVPRIYAETDLEKSVLEEVKQYFPPASANETEYHILKFYSFSSNLISHILQNIEIKVDFPFRVTDLEHAIINLQSNAPILLLGRSGTGKTTCCLYRLWSRFLWYWTKAKEADAPLLPRGNIYKEQRNQEKEEEDLEEVEDVLIEEENVPLDRQISGVSQEGATAAPDIENEAEEIDDANGQKYDHLHQVFITKNAVLCNEVQKNFRELMHACDLAKNHLEAENQNLPNRLQDLNDYQFPLFVTSRQLLLMLDASIDEPYFFDRTEDGSLKVDIQGWTDGDGPLSILPLLQEDSDEESDSDDDDEEEGLEDDQDNLNQDRQNRKRVPPRREMTYELFAETIWPHMNKGIGKKYHPSLVWTEIMSFIKGSYEALSKPTGYLEKEEYFDLGRKRAPNFSGEREHIYTLFKRYEHARKQKFLFDETDLVRNVYQRVCKQHDMNWVIHQIFVDETQDFTQAELCLLLRLCQNPNDMFLTGDTAQGIMRGISFRFSDLKSLFFYASHSLQAMGKTSGVAIPKQVYQLTHNYQSFDRLNKDQGLFHGPQPVLLESCSFSDLALLLRGNKRKTSHIEFGAHQAILVVNDAARENVPEELQCGLILTIYEAKGLEFDDILLYNFFKDSQASKEWRVVTDFLERLSNSVKTGTESLVTVSTEILQQKDRPRALTFDPNQHKVLNSELKHLYTAVTRARVNVWIFDEDMDKRAPMFEYFKAQHLVKAISSDYVQNLSTNGMFAEESTPEEWLKRAQDFMKHNLYEVAAKCYRQGGEPLMEKVAMSHQRALKASRIKDNPAKMREEFMLAAEQYLEVNLPVLAAKCLQNARERELLAHLYEKMGQLEKAAETYRKLRRPIESSACYERLGFFDKAIDTLYEQEMYDMAFDTLKRFRIQKKEFEEKGKVLPQHLKEHAPRKEHTEEQLAYMSAGMYHTAKNVGKMLASLNRLSSIQDRVDFLRKHHNHQNEYMSHAAKILRDNGQENEAAQLYIDQGQIDQALLLARDLGRKDWIGYCLVVEAQIQTSIQLDGSAISDKKDEVVEKVKEAFDLFKNLQDKNCYKFGDPQNGAGEASLLFGQLTHDTTRINLSWGAFNKAKPYRNEVAQLECMNWMVHNSNLTDRKNLFQVVKGMENLYGVLKVMIIPGLEDKQRLDQILRFYGLESKTNTELIYNPTLKPRILGVLKSQGTNINEKFVRIEISHQKARFSIAQYLLTKGKHWYKLLCLEFERQHKMLGECSLFSIGIRDQCQTPCSRGQHNQLSESNFRKLIELDILFVEMESYVQSGAKRISAMPDELKRLQETFLNPKENDYMSCKLLLNSIYTRFSQKEGITISTSSEALRLKKMIGQKRYYHVRIQLERMLGTNYDRVRDKNNKMREKNVELFMNMIFIIKFFNISTIPLHNILKKFEQDLLTEYRHEHISTRYLEELGFLLEKDLVHCLVRRFLEAYEYLSSTNNNPDFALRQFSKFIQLERRKNHTPMLPDLNNLMLWIEFFSVTAFCLECKFTTREHMSFVIPASYLSIVNFVDASFLGEQGVPTFEAINRYNHVIEQDLIRNRTERLVGILAGTDRKINIIRLAFRRLTESMKDHQPLDDIEEEDVTRQFEYSKERIESITIAERVLVASLVFICNMGGMVYTDSETHVIGEICRIRLPEHCPERLAQAVRGVQSAKGISDVVVCLKALLVQREEKLLHCWWQSRQSRRHGIELDDTDIDVSIFNNSFFLTKTEEVLVNPNTFIASQTNFDDEETATSAEEKERIRAEHKEYEEQQRKKKSAQIIHNFLKHVKFLDNCQILRELCEKEQVKEEKSRSTDIFRDIIVNDKICGICGVYFKSEERSIEPEQDLEDNEYPSLAHSVNQPTSPTSSGNILHKLFSGIKSFVGEPEKQAATTSQENVERAENHCGLTLLQKHERSESHLSKQQEFKLFQNSYNNYLRKDVDRMKVFIEKYELKSSRIKNLYPDNTLEIAHTTRSYDTVVKQIKYILENRDWRDQHLHQMVKEMIGHGRLIYDYVLEKYVLQSKISTKKTPVQQYGHEDNYDDTDYYEDLEPVVDEPKIKEYYNSKYKQAGKRRGK</sequence>
<keyword evidence="3" id="KW-0347">Helicase</keyword>
<dbReference type="InterPro" id="IPR011990">
    <property type="entry name" value="TPR-like_helical_dom_sf"/>
</dbReference>
<evidence type="ECO:0000259" key="7">
    <source>
        <dbReference type="Pfam" id="PF00580"/>
    </source>
</evidence>
<keyword evidence="9" id="KW-1185">Reference proteome</keyword>
<feature type="compositionally biased region" description="Low complexity" evidence="6">
    <location>
        <begin position="93"/>
        <end position="109"/>
    </location>
</feature>